<reference evidence="2 3" key="1">
    <citation type="submission" date="2017-11" db="EMBL/GenBank/DDBJ databases">
        <title>Draft genome of actinobacteria isolated from guarana (Paullinia cupana (Mart.) Ducke.</title>
        <authorList>
            <person name="Siqueira K.A."/>
            <person name="Liotti R.G."/>
            <person name="Mendes T.A.O."/>
            <person name="Soares M.A."/>
        </authorList>
    </citation>
    <scope>NUCLEOTIDE SEQUENCE [LARGE SCALE GENOMIC DNA]</scope>
    <source>
        <strain evidence="2 3">193</strain>
    </source>
</reference>
<proteinExistence type="predicted"/>
<accession>A0A3M0IAA2</accession>
<evidence type="ECO:0000313" key="2">
    <source>
        <dbReference type="EMBL" id="RMB84970.1"/>
    </source>
</evidence>
<keyword evidence="3" id="KW-1185">Reference proteome</keyword>
<comment type="caution">
    <text evidence="2">The sequence shown here is derived from an EMBL/GenBank/DDBJ whole genome shotgun (WGS) entry which is preliminary data.</text>
</comment>
<keyword evidence="1" id="KW-0812">Transmembrane</keyword>
<dbReference type="OrthoDB" id="4189331at2"/>
<keyword evidence="1" id="KW-1133">Transmembrane helix</keyword>
<keyword evidence="1" id="KW-0472">Membrane</keyword>
<evidence type="ECO:0008006" key="4">
    <source>
        <dbReference type="Google" id="ProtNLM"/>
    </source>
</evidence>
<feature type="transmembrane region" description="Helical" evidence="1">
    <location>
        <begin position="20"/>
        <end position="43"/>
    </location>
</feature>
<dbReference type="EMBL" id="PENI01000008">
    <property type="protein sequence ID" value="RMB84970.1"/>
    <property type="molecule type" value="Genomic_DNA"/>
</dbReference>
<name>A0A3M0IAA2_9ACTN</name>
<feature type="transmembrane region" description="Helical" evidence="1">
    <location>
        <begin position="75"/>
        <end position="97"/>
    </location>
</feature>
<organism evidence="2 3">
    <name type="scientific">Streptomyces shenzhenensis</name>
    <dbReference type="NCBI Taxonomy" id="943815"/>
    <lineage>
        <taxon>Bacteria</taxon>
        <taxon>Bacillati</taxon>
        <taxon>Actinomycetota</taxon>
        <taxon>Actinomycetes</taxon>
        <taxon>Kitasatosporales</taxon>
        <taxon>Streptomycetaceae</taxon>
        <taxon>Streptomyces</taxon>
    </lineage>
</organism>
<dbReference type="AlphaFoldDB" id="A0A3M0IAA2"/>
<gene>
    <name evidence="2" type="ORF">CTZ28_15200</name>
</gene>
<evidence type="ECO:0000256" key="1">
    <source>
        <dbReference type="SAM" id="Phobius"/>
    </source>
</evidence>
<dbReference type="Proteomes" id="UP000270471">
    <property type="component" value="Unassembled WGS sequence"/>
</dbReference>
<feature type="transmembrane region" description="Helical" evidence="1">
    <location>
        <begin position="50"/>
        <end position="69"/>
    </location>
</feature>
<protein>
    <recommendedName>
        <fullName evidence="4">DUF3592 domain-containing protein</fullName>
    </recommendedName>
</protein>
<dbReference type="RefSeq" id="WP_121889942.1">
    <property type="nucleotide sequence ID" value="NZ_PENI01000008.1"/>
</dbReference>
<evidence type="ECO:0000313" key="3">
    <source>
        <dbReference type="Proteomes" id="UP000270471"/>
    </source>
</evidence>
<sequence>MAHLRTVVWGPAEFVGLPPWWLVGEGLLVGTIAAVAIVGTTLIGAWTGSASLAAGEAGLVCAAGLAVYLTCTGAGRALVGIAALLGVCLALQAPQAATGMVLAKRGRVQTAVVTSVDDGRAADSARGRYFCTVADTHGVPLKGRIWRGCGRTTRPGDTLAVVYDPMGRVPPRGVGTEGGLRDPLRDLAPWCAALVAVSLLAVVRSHRLSSPSGPLLQG</sequence>